<dbReference type="PANTHER" id="PTHR10617:SF107">
    <property type="entry name" value="ELECTRON TRANSFER FLAVOPROTEIN-UBIQUINONE OXIDOREDUCTASE, MITOCHONDRIAL"/>
    <property type="match status" value="1"/>
</dbReference>
<evidence type="ECO:0000256" key="6">
    <source>
        <dbReference type="ARBA" id="ARBA00022982"/>
    </source>
</evidence>
<dbReference type="PANTHER" id="PTHR10617">
    <property type="entry name" value="ELECTRON TRANSFER FLAVOPROTEIN-UBIQUINONE OXIDOREDUCTASE"/>
    <property type="match status" value="1"/>
</dbReference>
<keyword evidence="6 11" id="KW-0249">Electron transport</keyword>
<dbReference type="EC" id="1.5.5.1" evidence="11"/>
<dbReference type="AlphaFoldDB" id="A0A660L9V6"/>
<evidence type="ECO:0000256" key="5">
    <source>
        <dbReference type="ARBA" id="ARBA00022827"/>
    </source>
</evidence>
<dbReference type="EMBL" id="RBIL01000001">
    <property type="protein sequence ID" value="RKQ91309.1"/>
    <property type="molecule type" value="Genomic_DNA"/>
</dbReference>
<evidence type="ECO:0000256" key="3">
    <source>
        <dbReference type="ARBA" id="ARBA00022630"/>
    </source>
</evidence>
<evidence type="ECO:0000259" key="13">
    <source>
        <dbReference type="Pfam" id="PF05187"/>
    </source>
</evidence>
<comment type="cofactor">
    <cofactor evidence="1 11">
        <name>FAD</name>
        <dbReference type="ChEBI" id="CHEBI:57692"/>
    </cofactor>
</comment>
<evidence type="ECO:0000256" key="8">
    <source>
        <dbReference type="ARBA" id="ARBA00023004"/>
    </source>
</evidence>
<evidence type="ECO:0000256" key="7">
    <source>
        <dbReference type="ARBA" id="ARBA00023002"/>
    </source>
</evidence>
<dbReference type="Gene3D" id="3.30.9.90">
    <property type="match status" value="1"/>
</dbReference>
<dbReference type="RefSeq" id="WP_121248811.1">
    <property type="nucleotide sequence ID" value="NZ_RBIL01000001.1"/>
</dbReference>
<dbReference type="OrthoDB" id="833207at2"/>
<comment type="cofactor">
    <cofactor evidence="11">
        <name>[4Fe-4S] cluster</name>
        <dbReference type="ChEBI" id="CHEBI:49883"/>
    </cofactor>
    <text evidence="11">Binds 1 [4Fe-4S] cluster.</text>
</comment>
<sequence length="565" mass="61208">MNRAPSEFPPPVDSAAEFVGPPTDDPDERIEVGVAIVGGGQAGLACAIRLLQLLADDEELTERLGEVPVAVIEKGRVAGAHQLSGGVMNPSAIRELLPDDDSWPHYGEVKRETVYFMPNRKRAVPLKPTPPPFRNHGNYVVSVAELNRWLGEKAEELGAYILTETTGDKLLVEEGKVVGVRTGDKGRDKSGGEKGNFEPGSDVMAQATVLAEGCWGHLTGAALKALDLAPKDPQVWALGVKEVWEVEQPFDKVVHTLGWPLRAGAKWQEFGGSWIYGMNREGETPKVSIGFVTGLDWTDARFSVHDVLQEFKLHPLVKKILGDGKRVAWGAKAIPEGGYWAMPKLHAPGMVIAGDAGGMVNVPKLKGIHYAIESGRLAAETIYQQLKAGSSDFKGYEDAVYKSKMGQELYESRNMKQPFGKGLVVGGALTNAMVLTKGRFPGGHWPTHRDAEAPLRYSGREERYPKPDGKYTFDKLSGVFLTGNATRDDAPSHIKIQQRVPREVADAWTYMCPAGVYEVPEDAPAEGMVDLIVNPSNCVQCGAITAKGGRLTPPEGGDGPVYQIT</sequence>
<dbReference type="GO" id="GO:0046872">
    <property type="term" value="F:metal ion binding"/>
    <property type="evidence" value="ECO:0007669"/>
    <property type="project" value="UniProtKB-KW"/>
</dbReference>
<feature type="domain" description="ETF-QO/FixC ubiquinone-binding" evidence="14">
    <location>
        <begin position="236"/>
        <end position="334"/>
    </location>
</feature>
<proteinExistence type="predicted"/>
<keyword evidence="7 11" id="KW-0560">Oxidoreductase</keyword>
<dbReference type="InterPro" id="IPR049398">
    <property type="entry name" value="ETF-QO/FixC_UQ-bd"/>
</dbReference>
<keyword evidence="16" id="KW-1185">Reference proteome</keyword>
<gene>
    <name evidence="15" type="ORF">C8N24_1131</name>
</gene>
<keyword evidence="2 11" id="KW-0813">Transport</keyword>
<evidence type="ECO:0000256" key="4">
    <source>
        <dbReference type="ARBA" id="ARBA00022723"/>
    </source>
</evidence>
<evidence type="ECO:0000256" key="2">
    <source>
        <dbReference type="ARBA" id="ARBA00022448"/>
    </source>
</evidence>
<dbReference type="Pfam" id="PF21162">
    <property type="entry name" value="ETFQO_UQ-bd"/>
    <property type="match status" value="1"/>
</dbReference>
<keyword evidence="10 11" id="KW-0830">Ubiquinone</keyword>
<evidence type="ECO:0000313" key="15">
    <source>
        <dbReference type="EMBL" id="RKQ91309.1"/>
    </source>
</evidence>
<feature type="domain" description="ETF-QO/FixX C-terminal" evidence="13">
    <location>
        <begin position="469"/>
        <end position="563"/>
    </location>
</feature>
<evidence type="ECO:0000256" key="9">
    <source>
        <dbReference type="ARBA" id="ARBA00023014"/>
    </source>
</evidence>
<keyword evidence="9 11" id="KW-0411">Iron-sulfur</keyword>
<comment type="caution">
    <text evidence="15">The sequence shown here is derived from an EMBL/GenBank/DDBJ whole genome shotgun (WGS) entry which is preliminary data.</text>
</comment>
<dbReference type="InterPro" id="IPR007859">
    <property type="entry name" value="ETF-QO/FixX_C"/>
</dbReference>
<keyword evidence="3 11" id="KW-0285">Flavoprotein</keyword>
<dbReference type="InterPro" id="IPR036188">
    <property type="entry name" value="FAD/NAD-bd_sf"/>
</dbReference>
<evidence type="ECO:0000256" key="11">
    <source>
        <dbReference type="RuleBase" id="RU366068"/>
    </source>
</evidence>
<evidence type="ECO:0000313" key="16">
    <source>
        <dbReference type="Proteomes" id="UP000278962"/>
    </source>
</evidence>
<dbReference type="Pfam" id="PF05187">
    <property type="entry name" value="Fer4_ETF_QO"/>
    <property type="match status" value="1"/>
</dbReference>
<evidence type="ECO:0000256" key="10">
    <source>
        <dbReference type="ARBA" id="ARBA00023075"/>
    </source>
</evidence>
<evidence type="ECO:0000259" key="14">
    <source>
        <dbReference type="Pfam" id="PF21162"/>
    </source>
</evidence>
<dbReference type="Gene3D" id="3.30.70.20">
    <property type="match status" value="1"/>
</dbReference>
<dbReference type="GO" id="GO:0051539">
    <property type="term" value="F:4 iron, 4 sulfur cluster binding"/>
    <property type="evidence" value="ECO:0007669"/>
    <property type="project" value="UniProtKB-UniRule"/>
</dbReference>
<reference evidence="15 16" key="1">
    <citation type="submission" date="2018-10" db="EMBL/GenBank/DDBJ databases">
        <title>Genomic Encyclopedia of Archaeal and Bacterial Type Strains, Phase II (KMG-II): from individual species to whole genera.</title>
        <authorList>
            <person name="Goeker M."/>
        </authorList>
    </citation>
    <scope>NUCLEOTIDE SEQUENCE [LARGE SCALE GENOMIC DNA]</scope>
    <source>
        <strain evidence="15 16">DSM 14954</strain>
    </source>
</reference>
<dbReference type="GO" id="GO:0004174">
    <property type="term" value="F:electron-transferring-flavoprotein dehydrogenase activity"/>
    <property type="evidence" value="ECO:0007669"/>
    <property type="project" value="UniProtKB-UniRule"/>
</dbReference>
<dbReference type="SUPFAM" id="SSF51905">
    <property type="entry name" value="FAD/NAD(P)-binding domain"/>
    <property type="match status" value="1"/>
</dbReference>
<comment type="function">
    <text evidence="11">Accepts electrons from ETF and reduces ubiquinone.</text>
</comment>
<comment type="catalytic activity">
    <reaction evidence="11">
        <text>a ubiquinone + reduced [electron-transfer flavoprotein] = a ubiquinol + oxidized [electron-transfer flavoprotein] + H(+)</text>
        <dbReference type="Rhea" id="RHEA:24052"/>
        <dbReference type="Rhea" id="RHEA-COMP:9565"/>
        <dbReference type="Rhea" id="RHEA-COMP:9566"/>
        <dbReference type="Rhea" id="RHEA-COMP:10685"/>
        <dbReference type="Rhea" id="RHEA-COMP:10686"/>
        <dbReference type="ChEBI" id="CHEBI:15378"/>
        <dbReference type="ChEBI" id="CHEBI:16389"/>
        <dbReference type="ChEBI" id="CHEBI:17976"/>
        <dbReference type="ChEBI" id="CHEBI:57692"/>
        <dbReference type="ChEBI" id="CHEBI:58307"/>
        <dbReference type="EC" id="1.5.5.1"/>
    </reaction>
</comment>
<evidence type="ECO:0000256" key="12">
    <source>
        <dbReference type="SAM" id="MobiDB-lite"/>
    </source>
</evidence>
<feature type="region of interest" description="Disordered" evidence="12">
    <location>
        <begin position="1"/>
        <end position="25"/>
    </location>
</feature>
<dbReference type="Proteomes" id="UP000278962">
    <property type="component" value="Unassembled WGS sequence"/>
</dbReference>
<protein>
    <recommendedName>
        <fullName evidence="11">Electron transfer flavoprotein-ubiquinone oxidoreductase</fullName>
        <shortName evidence="11">ETF-QO</shortName>
        <ecNumber evidence="11">1.5.5.1</ecNumber>
    </recommendedName>
</protein>
<dbReference type="InterPro" id="IPR040156">
    <property type="entry name" value="ETF-QO"/>
</dbReference>
<evidence type="ECO:0000256" key="1">
    <source>
        <dbReference type="ARBA" id="ARBA00001974"/>
    </source>
</evidence>
<keyword evidence="8 11" id="KW-0408">Iron</keyword>
<dbReference type="Gene3D" id="3.50.50.60">
    <property type="entry name" value="FAD/NAD(P)-binding domain"/>
    <property type="match status" value="1"/>
</dbReference>
<name>A0A660L9V6_9ACTN</name>
<keyword evidence="4 11" id="KW-0479">Metal-binding</keyword>
<accession>A0A660L9V6</accession>
<organism evidence="15 16">
    <name type="scientific">Solirubrobacter pauli</name>
    <dbReference type="NCBI Taxonomy" id="166793"/>
    <lineage>
        <taxon>Bacteria</taxon>
        <taxon>Bacillati</taxon>
        <taxon>Actinomycetota</taxon>
        <taxon>Thermoleophilia</taxon>
        <taxon>Solirubrobacterales</taxon>
        <taxon>Solirubrobacteraceae</taxon>
        <taxon>Solirubrobacter</taxon>
    </lineage>
</organism>
<keyword evidence="5 11" id="KW-0274">FAD</keyword>
<dbReference type="SUPFAM" id="SSF54373">
    <property type="entry name" value="FAD-linked reductases, C-terminal domain"/>
    <property type="match status" value="1"/>
</dbReference>